<organism evidence="2 3">
    <name type="scientific">Podospora fimiseda</name>
    <dbReference type="NCBI Taxonomy" id="252190"/>
    <lineage>
        <taxon>Eukaryota</taxon>
        <taxon>Fungi</taxon>
        <taxon>Dikarya</taxon>
        <taxon>Ascomycota</taxon>
        <taxon>Pezizomycotina</taxon>
        <taxon>Sordariomycetes</taxon>
        <taxon>Sordariomycetidae</taxon>
        <taxon>Sordariales</taxon>
        <taxon>Podosporaceae</taxon>
        <taxon>Podospora</taxon>
    </lineage>
</organism>
<proteinExistence type="predicted"/>
<dbReference type="AlphaFoldDB" id="A0AAN7GUV5"/>
<keyword evidence="1" id="KW-0472">Membrane</keyword>
<protein>
    <submittedName>
        <fullName evidence="2">Uncharacterized protein</fullName>
    </submittedName>
</protein>
<keyword evidence="1" id="KW-1133">Transmembrane helix</keyword>
<dbReference type="Proteomes" id="UP001301958">
    <property type="component" value="Unassembled WGS sequence"/>
</dbReference>
<keyword evidence="3" id="KW-1185">Reference proteome</keyword>
<evidence type="ECO:0000313" key="2">
    <source>
        <dbReference type="EMBL" id="KAK4225362.1"/>
    </source>
</evidence>
<feature type="transmembrane region" description="Helical" evidence="1">
    <location>
        <begin position="50"/>
        <end position="73"/>
    </location>
</feature>
<gene>
    <name evidence="2" type="ORF">QBC38DRAFT_264923</name>
</gene>
<comment type="caution">
    <text evidence="2">The sequence shown here is derived from an EMBL/GenBank/DDBJ whole genome shotgun (WGS) entry which is preliminary data.</text>
</comment>
<reference evidence="2" key="1">
    <citation type="journal article" date="2023" name="Mol. Phylogenet. Evol.">
        <title>Genome-scale phylogeny and comparative genomics of the fungal order Sordariales.</title>
        <authorList>
            <person name="Hensen N."/>
            <person name="Bonometti L."/>
            <person name="Westerberg I."/>
            <person name="Brannstrom I.O."/>
            <person name="Guillou S."/>
            <person name="Cros-Aarteil S."/>
            <person name="Calhoun S."/>
            <person name="Haridas S."/>
            <person name="Kuo A."/>
            <person name="Mondo S."/>
            <person name="Pangilinan J."/>
            <person name="Riley R."/>
            <person name="LaButti K."/>
            <person name="Andreopoulos B."/>
            <person name="Lipzen A."/>
            <person name="Chen C."/>
            <person name="Yan M."/>
            <person name="Daum C."/>
            <person name="Ng V."/>
            <person name="Clum A."/>
            <person name="Steindorff A."/>
            <person name="Ohm R.A."/>
            <person name="Martin F."/>
            <person name="Silar P."/>
            <person name="Natvig D.O."/>
            <person name="Lalanne C."/>
            <person name="Gautier V."/>
            <person name="Ament-Velasquez S.L."/>
            <person name="Kruys A."/>
            <person name="Hutchinson M.I."/>
            <person name="Powell A.J."/>
            <person name="Barry K."/>
            <person name="Miller A.N."/>
            <person name="Grigoriev I.V."/>
            <person name="Debuchy R."/>
            <person name="Gladieux P."/>
            <person name="Hiltunen Thoren M."/>
            <person name="Johannesson H."/>
        </authorList>
    </citation>
    <scope>NUCLEOTIDE SEQUENCE</scope>
    <source>
        <strain evidence="2">CBS 990.96</strain>
    </source>
</reference>
<evidence type="ECO:0000313" key="3">
    <source>
        <dbReference type="Proteomes" id="UP001301958"/>
    </source>
</evidence>
<sequence>MKSYKEKCIPWISGSKKYPNTCSCTDFAVAKGAAVRIDNNRIRRGTGSLALNRSWCVFLFGLGFYRLLNLYLFRNRTLTLYKCHSLGFRGKLFVFGRLGPLNDAFHNPPVCEDATCVAGNEAVVSYFLRTGSDISTSDEIGSFFLREEGFERGIGKPDNLFLAIGPGAVDAWFPADANGVVLCVGPCRSTGFFGRWKMWGGGGRASFGHIGDWGAREAEDEVEYASCCATRR</sequence>
<keyword evidence="1" id="KW-0812">Transmembrane</keyword>
<reference evidence="2" key="2">
    <citation type="submission" date="2023-05" db="EMBL/GenBank/DDBJ databases">
        <authorList>
            <consortium name="Lawrence Berkeley National Laboratory"/>
            <person name="Steindorff A."/>
            <person name="Hensen N."/>
            <person name="Bonometti L."/>
            <person name="Westerberg I."/>
            <person name="Brannstrom I.O."/>
            <person name="Guillou S."/>
            <person name="Cros-Aarteil S."/>
            <person name="Calhoun S."/>
            <person name="Haridas S."/>
            <person name="Kuo A."/>
            <person name="Mondo S."/>
            <person name="Pangilinan J."/>
            <person name="Riley R."/>
            <person name="Labutti K."/>
            <person name="Andreopoulos B."/>
            <person name="Lipzen A."/>
            <person name="Chen C."/>
            <person name="Yanf M."/>
            <person name="Daum C."/>
            <person name="Ng V."/>
            <person name="Clum A."/>
            <person name="Ohm R."/>
            <person name="Martin F."/>
            <person name="Silar P."/>
            <person name="Natvig D."/>
            <person name="Lalanne C."/>
            <person name="Gautier V."/>
            <person name="Ament-Velasquez S.L."/>
            <person name="Kruys A."/>
            <person name="Hutchinson M.I."/>
            <person name="Powell A.J."/>
            <person name="Barry K."/>
            <person name="Miller A.N."/>
            <person name="Grigoriev I.V."/>
            <person name="Debuchy R."/>
            <person name="Gladieux P."/>
            <person name="Thoren M.H."/>
            <person name="Johannesson H."/>
        </authorList>
    </citation>
    <scope>NUCLEOTIDE SEQUENCE</scope>
    <source>
        <strain evidence="2">CBS 990.96</strain>
    </source>
</reference>
<name>A0AAN7GUV5_9PEZI</name>
<accession>A0AAN7GUV5</accession>
<dbReference type="EMBL" id="MU865368">
    <property type="protein sequence ID" value="KAK4225362.1"/>
    <property type="molecule type" value="Genomic_DNA"/>
</dbReference>
<evidence type="ECO:0000256" key="1">
    <source>
        <dbReference type="SAM" id="Phobius"/>
    </source>
</evidence>